<gene>
    <name evidence="2" type="ORF">RHSIM_Rhsim13G0027000</name>
</gene>
<dbReference type="AlphaFoldDB" id="A0A834G0G8"/>
<name>A0A834G0G8_RHOSS</name>
<dbReference type="OrthoDB" id="1869791at2759"/>
<evidence type="ECO:0000313" key="2">
    <source>
        <dbReference type="EMBL" id="KAF7120887.1"/>
    </source>
</evidence>
<feature type="signal peptide" evidence="1">
    <location>
        <begin position="1"/>
        <end position="19"/>
    </location>
</feature>
<dbReference type="PANTHER" id="PTHR35632">
    <property type="entry name" value="MAJOR POLLEN ALLERGEN OLE E 6-LIKE"/>
    <property type="match status" value="1"/>
</dbReference>
<sequence>MAATTKFVAVLLMCMAVMAAVQVQEAQAIGEVYKTCYGGCHKDCVSAGNGSTFCEMKCDTDCAAKEAAAKVAAFKNRV</sequence>
<dbReference type="Proteomes" id="UP000626092">
    <property type="component" value="Unassembled WGS sequence"/>
</dbReference>
<evidence type="ECO:0000313" key="3">
    <source>
        <dbReference type="Proteomes" id="UP000626092"/>
    </source>
</evidence>
<dbReference type="EMBL" id="WJXA01000013">
    <property type="protein sequence ID" value="KAF7120887.1"/>
    <property type="molecule type" value="Genomic_DNA"/>
</dbReference>
<keyword evidence="3" id="KW-1185">Reference proteome</keyword>
<dbReference type="InterPro" id="IPR015333">
    <property type="entry name" value="Pollen_allergen_ole-e-6"/>
</dbReference>
<protein>
    <submittedName>
        <fullName evidence="2">Uncharacterized protein</fullName>
    </submittedName>
</protein>
<keyword evidence="1" id="KW-0732">Signal</keyword>
<dbReference type="Pfam" id="PF09253">
    <property type="entry name" value="Ole_e_6"/>
    <property type="match status" value="1"/>
</dbReference>
<organism evidence="2 3">
    <name type="scientific">Rhododendron simsii</name>
    <name type="common">Sims's rhododendron</name>
    <dbReference type="NCBI Taxonomy" id="118357"/>
    <lineage>
        <taxon>Eukaryota</taxon>
        <taxon>Viridiplantae</taxon>
        <taxon>Streptophyta</taxon>
        <taxon>Embryophyta</taxon>
        <taxon>Tracheophyta</taxon>
        <taxon>Spermatophyta</taxon>
        <taxon>Magnoliopsida</taxon>
        <taxon>eudicotyledons</taxon>
        <taxon>Gunneridae</taxon>
        <taxon>Pentapetalae</taxon>
        <taxon>asterids</taxon>
        <taxon>Ericales</taxon>
        <taxon>Ericaceae</taxon>
        <taxon>Ericoideae</taxon>
        <taxon>Rhodoreae</taxon>
        <taxon>Rhododendron</taxon>
    </lineage>
</organism>
<reference evidence="2" key="1">
    <citation type="submission" date="2019-11" db="EMBL/GenBank/DDBJ databases">
        <authorList>
            <person name="Liu Y."/>
            <person name="Hou J."/>
            <person name="Li T.-Q."/>
            <person name="Guan C.-H."/>
            <person name="Wu X."/>
            <person name="Wu H.-Z."/>
            <person name="Ling F."/>
            <person name="Zhang R."/>
            <person name="Shi X.-G."/>
            <person name="Ren J.-P."/>
            <person name="Chen E.-F."/>
            <person name="Sun J.-M."/>
        </authorList>
    </citation>
    <scope>NUCLEOTIDE SEQUENCE</scope>
    <source>
        <strain evidence="2">Adult_tree_wgs_1</strain>
        <tissue evidence="2">Leaves</tissue>
    </source>
</reference>
<dbReference type="SUPFAM" id="SSF111388">
    <property type="entry name" value="Pollen allergen ole e 6"/>
    <property type="match status" value="1"/>
</dbReference>
<proteinExistence type="predicted"/>
<dbReference type="PANTHER" id="PTHR35632:SF1">
    <property type="entry name" value="MAJOR POLLEN ALLERGEN OLE E 6-LIKE"/>
    <property type="match status" value="1"/>
</dbReference>
<dbReference type="Gene3D" id="1.10.287.720">
    <property type="entry name" value="Pollen allergen ole e 6"/>
    <property type="match status" value="1"/>
</dbReference>
<evidence type="ECO:0000256" key="1">
    <source>
        <dbReference type="SAM" id="SignalP"/>
    </source>
</evidence>
<accession>A0A834G0G8</accession>
<dbReference type="InterPro" id="IPR036466">
    <property type="entry name" value="Pollen_allergen_ole-e-6_sf"/>
</dbReference>
<feature type="chain" id="PRO_5032556648" evidence="1">
    <location>
        <begin position="20"/>
        <end position="78"/>
    </location>
</feature>
<comment type="caution">
    <text evidence="2">The sequence shown here is derived from an EMBL/GenBank/DDBJ whole genome shotgun (WGS) entry which is preliminary data.</text>
</comment>